<dbReference type="InterPro" id="IPR032697">
    <property type="entry name" value="SQ_cyclase_N"/>
</dbReference>
<name>A0A8H6E391_PETAA</name>
<dbReference type="InterPro" id="IPR008930">
    <property type="entry name" value="Terpenoid_cyclase/PrenylTrfase"/>
</dbReference>
<keyword evidence="3" id="KW-1185">Reference proteome</keyword>
<accession>A0A8H6E391</accession>
<proteinExistence type="predicted"/>
<gene>
    <name evidence="2" type="ORF">ETB97_005379</name>
</gene>
<dbReference type="SUPFAM" id="SSF48239">
    <property type="entry name" value="Terpenoid cyclases/Protein prenyltransferases"/>
    <property type="match status" value="1"/>
</dbReference>
<dbReference type="Gene3D" id="1.50.10.20">
    <property type="match status" value="1"/>
</dbReference>
<dbReference type="GO" id="GO:0005811">
    <property type="term" value="C:lipid droplet"/>
    <property type="evidence" value="ECO:0007669"/>
    <property type="project" value="InterPro"/>
</dbReference>
<dbReference type="GO" id="GO:0000250">
    <property type="term" value="F:lanosterol synthase activity"/>
    <property type="evidence" value="ECO:0007669"/>
    <property type="project" value="TreeGrafter"/>
</dbReference>
<reference evidence="2 3" key="1">
    <citation type="submission" date="2019-04" db="EMBL/GenBank/DDBJ databases">
        <title>Aspergillus burnettii sp. nov., novel species from soil in southeast Queensland.</title>
        <authorList>
            <person name="Gilchrist C.L.M."/>
            <person name="Pitt J.I."/>
            <person name="Lange L."/>
            <person name="Lacey H.J."/>
            <person name="Vuong D."/>
            <person name="Midgley D.J."/>
            <person name="Greenfield P."/>
            <person name="Bradbury M."/>
            <person name="Lacey E."/>
            <person name="Busk P.K."/>
            <person name="Pilgaard B."/>
            <person name="Chooi Y.H."/>
            <person name="Piggott A.M."/>
        </authorList>
    </citation>
    <scope>NUCLEOTIDE SEQUENCE [LARGE SCALE GENOMIC DNA]</scope>
    <source>
        <strain evidence="2 3">FRR 5400</strain>
    </source>
</reference>
<protein>
    <recommendedName>
        <fullName evidence="1">Squalene cyclase N-terminal domain-containing protein</fullName>
    </recommendedName>
</protein>
<comment type="caution">
    <text evidence="2">The sequence shown here is derived from an EMBL/GenBank/DDBJ whole genome shotgun (WGS) entry which is preliminary data.</text>
</comment>
<dbReference type="GO" id="GO:0006696">
    <property type="term" value="P:ergosterol biosynthetic process"/>
    <property type="evidence" value="ECO:0007669"/>
    <property type="project" value="TreeGrafter"/>
</dbReference>
<dbReference type="EMBL" id="SPNV01000240">
    <property type="protein sequence ID" value="KAF5857744.1"/>
    <property type="molecule type" value="Genomic_DNA"/>
</dbReference>
<sequence length="150" mass="17188">MSAEIVAVVPGGRGSRTAMTEPLPIEEESEGTHHWGYSRFGRSQDGLRGHLQGYPISTNTHVRDLSYIYFVTRMMVVAWFNCQIPEDGSWPTFTGVPADEEHLRKARSYYLRSGGAVYLPCWAKFWLALLGLYDWEGIDPYPVEMWLLRE</sequence>
<organism evidence="2 3">
    <name type="scientific">Petromyces alliaceus</name>
    <name type="common">Aspergillus alliaceus</name>
    <dbReference type="NCBI Taxonomy" id="209559"/>
    <lineage>
        <taxon>Eukaryota</taxon>
        <taxon>Fungi</taxon>
        <taxon>Dikarya</taxon>
        <taxon>Ascomycota</taxon>
        <taxon>Pezizomycotina</taxon>
        <taxon>Eurotiomycetes</taxon>
        <taxon>Eurotiomycetidae</taxon>
        <taxon>Eurotiales</taxon>
        <taxon>Aspergillaceae</taxon>
        <taxon>Aspergillus</taxon>
        <taxon>Aspergillus subgen. Circumdati</taxon>
    </lineage>
</organism>
<dbReference type="GO" id="GO:0016104">
    <property type="term" value="P:triterpenoid biosynthetic process"/>
    <property type="evidence" value="ECO:0007669"/>
    <property type="project" value="InterPro"/>
</dbReference>
<evidence type="ECO:0000259" key="1">
    <source>
        <dbReference type="Pfam" id="PF13249"/>
    </source>
</evidence>
<dbReference type="InterPro" id="IPR018333">
    <property type="entry name" value="Squalene_cyclase"/>
</dbReference>
<evidence type="ECO:0000313" key="3">
    <source>
        <dbReference type="Proteomes" id="UP000541154"/>
    </source>
</evidence>
<dbReference type="PANTHER" id="PTHR11764">
    <property type="entry name" value="TERPENE CYCLASE/MUTASE FAMILY MEMBER"/>
    <property type="match status" value="1"/>
</dbReference>
<evidence type="ECO:0000313" key="2">
    <source>
        <dbReference type="EMBL" id="KAF5857744.1"/>
    </source>
</evidence>
<dbReference type="Proteomes" id="UP000541154">
    <property type="component" value="Unassembled WGS sequence"/>
</dbReference>
<dbReference type="AlphaFoldDB" id="A0A8H6E391"/>
<feature type="domain" description="Squalene cyclase N-terminal" evidence="1">
    <location>
        <begin position="94"/>
        <end position="148"/>
    </location>
</feature>
<dbReference type="Pfam" id="PF13249">
    <property type="entry name" value="SQHop_cyclase_N"/>
    <property type="match status" value="1"/>
</dbReference>
<dbReference type="PANTHER" id="PTHR11764:SF76">
    <property type="entry name" value="TERPENE CYCLASE_MUTASE FAMILY MEMBER"/>
    <property type="match status" value="1"/>
</dbReference>